<evidence type="ECO:0000313" key="10">
    <source>
        <dbReference type="Proteomes" id="UP000768163"/>
    </source>
</evidence>
<feature type="active site" description="Schiff-base intermediate with dihydroxyacetone-P" evidence="7">
    <location>
        <position position="176"/>
    </location>
</feature>
<dbReference type="EC" id="2.2.1.10" evidence="5 6"/>
<protein>
    <recommendedName>
        <fullName evidence="5 6">2-amino-3,7-dideoxy-D-threo-hept-6-ulosonate synthase</fullName>
        <shortName evidence="5">ADH synthase</shortName>
        <shortName evidence="5">ADHS</shortName>
        <shortName evidence="5">ADTH synthase</shortName>
        <ecNumber evidence="5 6">2.2.1.10</ecNumber>
    </recommendedName>
</protein>
<dbReference type="HAMAP" id="MF_00960">
    <property type="entry name" value="ADH_synthase"/>
    <property type="match status" value="1"/>
</dbReference>
<dbReference type="InterPro" id="IPR041720">
    <property type="entry name" value="FbaB-like"/>
</dbReference>
<evidence type="ECO:0000256" key="1">
    <source>
        <dbReference type="ARBA" id="ARBA00022605"/>
    </source>
</evidence>
<feature type="active site" description="Schiff-base intermediate with substrate" evidence="5">
    <location>
        <position position="176"/>
    </location>
</feature>
<comment type="similarity">
    <text evidence="5">Belongs to the DeoC/FbaB aldolase family. ADHS subfamily.</text>
</comment>
<feature type="binding site" evidence="5">
    <location>
        <begin position="145"/>
        <end position="147"/>
    </location>
    <ligand>
        <name>1-deoxy-D-threo-hexo-2,5-diulose 6-phosphate</name>
        <dbReference type="ChEBI" id="CHEBI:58861"/>
    </ligand>
</feature>
<feature type="active site" description="Proton acceptor" evidence="5">
    <location>
        <position position="26"/>
    </location>
</feature>
<dbReference type="GO" id="GO:0009073">
    <property type="term" value="P:aromatic amino acid family biosynthetic process"/>
    <property type="evidence" value="ECO:0007669"/>
    <property type="project" value="UniProtKB-UniRule"/>
</dbReference>
<dbReference type="Pfam" id="PF01791">
    <property type="entry name" value="DeoC"/>
    <property type="match status" value="1"/>
</dbReference>
<dbReference type="PANTHER" id="PTHR47916:SF1">
    <property type="entry name" value="3-HYDROXY-5-PHOSPHONOOXYPENTANE-2,4-DIONE THIOLASE"/>
    <property type="match status" value="1"/>
</dbReference>
<dbReference type="CDD" id="cd00958">
    <property type="entry name" value="DhnA"/>
    <property type="match status" value="1"/>
</dbReference>
<keyword evidence="3 5" id="KW-0057">Aromatic amino acid biosynthesis</keyword>
<evidence type="ECO:0000313" key="8">
    <source>
        <dbReference type="EMBL" id="NCN64482.1"/>
    </source>
</evidence>
<dbReference type="EMBL" id="JAACQH010000023">
    <property type="protein sequence ID" value="NCS91060.1"/>
    <property type="molecule type" value="Genomic_DNA"/>
</dbReference>
<dbReference type="NCBIfam" id="NF005556">
    <property type="entry name" value="PRK07226.1"/>
    <property type="match status" value="1"/>
</dbReference>
<dbReference type="AlphaFoldDB" id="A0A8J7YZG7"/>
<feature type="active site" description="Proton donor" evidence="5 7">
    <location>
        <position position="145"/>
    </location>
</feature>
<dbReference type="SMART" id="SM01133">
    <property type="entry name" value="DeoC"/>
    <property type="match status" value="1"/>
</dbReference>
<evidence type="ECO:0000256" key="4">
    <source>
        <dbReference type="ARBA" id="ARBA00023270"/>
    </source>
</evidence>
<dbReference type="GO" id="GO:0016744">
    <property type="term" value="F:transketolase or transaldolase activity"/>
    <property type="evidence" value="ECO:0007669"/>
    <property type="project" value="UniProtKB-UniRule"/>
</dbReference>
<dbReference type="Proteomes" id="UP000768163">
    <property type="component" value="Unassembled WGS sequence"/>
</dbReference>
<dbReference type="Proteomes" id="UP000738826">
    <property type="component" value="Unassembled WGS sequence"/>
</dbReference>
<evidence type="ECO:0000256" key="3">
    <source>
        <dbReference type="ARBA" id="ARBA00023141"/>
    </source>
</evidence>
<evidence type="ECO:0000256" key="5">
    <source>
        <dbReference type="HAMAP-Rule" id="MF_00960"/>
    </source>
</evidence>
<organism evidence="8 10">
    <name type="scientific">Candidatus Altarchaeum hamiconexum</name>
    <dbReference type="NCBI Taxonomy" id="1803513"/>
    <lineage>
        <taxon>Archaea</taxon>
        <taxon>Candidatus Altarchaeota</taxon>
        <taxon>Candidatus Altiarchaeia</taxon>
        <taxon>Candidatus Altarchaeales</taxon>
        <taxon>Candidatus Altarchaeaceae</taxon>
        <taxon>Candidatus Altarchaeum</taxon>
    </lineage>
</organism>
<feature type="binding site" evidence="5">
    <location>
        <begin position="201"/>
        <end position="202"/>
    </location>
    <ligand>
        <name>1-deoxy-D-threo-hexo-2,5-diulose 6-phosphate</name>
        <dbReference type="ChEBI" id="CHEBI:58861"/>
    </ligand>
</feature>
<sequence>MEIGKKIRLERIMDRHTNKVVIVPMDHGMSSGPLKGIVNIAETINKVAEGGANAVLLHKGIVKNGHRGYGKDIGLIIHLSAGTPYNDPTSKFLVCSVKEAIALGADAISVHVNIGGGNESEMLMDTGKISAECEEYGMPLLAMMYARGKNITDEYDVKYIKHAARIGAELGADIIKTNYTGSKETFKDVIEGCPVPVVVAGGPKLDSEEKFLNMITDAIDCGATGVAIGRNIFQAKDIAEATRKICRVVNKK</sequence>
<dbReference type="GO" id="GO:0016836">
    <property type="term" value="F:hydro-lyase activity"/>
    <property type="evidence" value="ECO:0007669"/>
    <property type="project" value="InterPro"/>
</dbReference>
<feature type="binding site" evidence="5">
    <location>
        <begin position="229"/>
        <end position="230"/>
    </location>
    <ligand>
        <name>1-deoxy-D-threo-hexo-2,5-diulose 6-phosphate</name>
        <dbReference type="ChEBI" id="CHEBI:58861"/>
    </ligand>
</feature>
<dbReference type="GO" id="GO:0004332">
    <property type="term" value="F:fructose-bisphosphate aldolase activity"/>
    <property type="evidence" value="ECO:0007669"/>
    <property type="project" value="InterPro"/>
</dbReference>
<dbReference type="EMBL" id="JAACVF010000002">
    <property type="protein sequence ID" value="NCN64482.1"/>
    <property type="molecule type" value="Genomic_DNA"/>
</dbReference>
<comment type="subunit">
    <text evidence="5">Homodecamer.</text>
</comment>
<comment type="function">
    <text evidence="5">Catalyzes a transaldol reaction between 6-deoxy-5-ketofructose 1-phosphate (DKFP) and L-aspartate semialdehyde (ASA) with an elimination of hydroxypyruvaldehyde phosphate to yield 2-amino-3,7-dideoxy-D-threo-hept-6-ulosonate (ADH). Plays a key role in an alternative pathway of the biosynthesis of 3-dehydroquinate (DHQ), which is involved in the canonical pathway for the biosynthesis of aromatic amino acids.</text>
</comment>
<keyword evidence="2 5" id="KW-0808">Transferase</keyword>
<dbReference type="NCBIfam" id="TIGR01949">
    <property type="entry name" value="ADH_synth"/>
    <property type="match status" value="1"/>
</dbReference>
<feature type="binding site" evidence="5">
    <location>
        <begin position="26"/>
        <end position="30"/>
    </location>
    <ligand>
        <name>1-deoxy-D-threo-hexo-2,5-diulose 6-phosphate</name>
        <dbReference type="ChEBI" id="CHEBI:58861"/>
    </ligand>
</feature>
<dbReference type="InterPro" id="IPR013785">
    <property type="entry name" value="Aldolase_TIM"/>
</dbReference>
<dbReference type="SUPFAM" id="SSF51569">
    <property type="entry name" value="Aldolase"/>
    <property type="match status" value="1"/>
</dbReference>
<comment type="caution">
    <text evidence="8">The sequence shown here is derived from an EMBL/GenBank/DDBJ whole genome shotgun (WGS) entry which is preliminary data.</text>
</comment>
<gene>
    <name evidence="5" type="primary">aroA'</name>
    <name evidence="9" type="ORF">GW779_01360</name>
    <name evidence="8" type="ORF">GW910_00145</name>
</gene>
<evidence type="ECO:0000256" key="2">
    <source>
        <dbReference type="ARBA" id="ARBA00022679"/>
    </source>
</evidence>
<comment type="catalytic activity">
    <reaction evidence="5">
        <text>1-deoxy-D-threo-hexo-2,5-diulose 6-phosphate + L-aspartate 4-semialdehyde = 2,3-dioxopropyl phosphate + 2-amino-2,3,7-trideoxy-D-lyxo-hept-6-ulosonate</text>
        <dbReference type="Rhea" id="RHEA:25952"/>
        <dbReference type="ChEBI" id="CHEBI:58859"/>
        <dbReference type="ChEBI" id="CHEBI:58860"/>
        <dbReference type="ChEBI" id="CHEBI:58861"/>
        <dbReference type="ChEBI" id="CHEBI:537519"/>
        <dbReference type="EC" id="2.2.1.10"/>
    </reaction>
</comment>
<evidence type="ECO:0000256" key="6">
    <source>
        <dbReference type="NCBIfam" id="TIGR01949"/>
    </source>
</evidence>
<name>A0A8J7YZG7_9ARCH</name>
<dbReference type="InterPro" id="IPR050456">
    <property type="entry name" value="DeoC/FbaB_aldolase"/>
</dbReference>
<dbReference type="InterPro" id="IPR010210">
    <property type="entry name" value="ADH_synthase"/>
</dbReference>
<evidence type="ECO:0000256" key="7">
    <source>
        <dbReference type="PIRSR" id="PIRSR038992-1"/>
    </source>
</evidence>
<reference evidence="8" key="1">
    <citation type="submission" date="2019-11" db="EMBL/GenBank/DDBJ databases">
        <title>Lipid analysis of CO2-rich subsurface aquifers suggests an autotrophy-based deep biosphere with lysolipids enriched in CPR bacteria.</title>
        <authorList>
            <person name="Probst A.J."/>
            <person name="Elling F.J."/>
            <person name="Castelle C.J."/>
            <person name="Zhu Q."/>
            <person name="Elvert M."/>
            <person name="Birarda G."/>
            <person name="Holman H.-Y."/>
            <person name="Lane K.R."/>
            <person name="Ladd B."/>
            <person name="Ryan M.C."/>
            <person name="Woyke T."/>
            <person name="Hinrichs K.-U."/>
            <person name="Banfield J.F."/>
        </authorList>
    </citation>
    <scope>NUCLEOTIDE SEQUENCE</scope>
    <source>
        <strain evidence="8">CG_2015-01_33_1645</strain>
        <strain evidence="9">CG_2015-04_33_537</strain>
    </source>
</reference>
<dbReference type="Gene3D" id="3.20.20.70">
    <property type="entry name" value="Aldolase class I"/>
    <property type="match status" value="1"/>
</dbReference>
<accession>A0A8J7YZG7</accession>
<keyword evidence="4 5" id="KW-0704">Schiff base</keyword>
<keyword evidence="1 5" id="KW-0028">Amino-acid biosynthesis</keyword>
<evidence type="ECO:0000313" key="9">
    <source>
        <dbReference type="EMBL" id="NCS91060.1"/>
    </source>
</evidence>
<dbReference type="InterPro" id="IPR002915">
    <property type="entry name" value="DeoC/FbaB/LacD_aldolase"/>
</dbReference>
<dbReference type="PIRSF" id="PIRSF038992">
    <property type="entry name" value="Aldolase_Ia"/>
    <property type="match status" value="1"/>
</dbReference>
<dbReference type="PANTHER" id="PTHR47916">
    <property type="entry name" value="FRUCTOSE-BISPHOSPHATE ALDOLASE CLASS 1"/>
    <property type="match status" value="1"/>
</dbReference>
<dbReference type="GO" id="GO:0008652">
    <property type="term" value="P:amino acid biosynthetic process"/>
    <property type="evidence" value="ECO:0007669"/>
    <property type="project" value="UniProtKB-KW"/>
</dbReference>
<proteinExistence type="inferred from homology"/>